<dbReference type="InterPro" id="IPR027310">
    <property type="entry name" value="Profilin_CS"/>
</dbReference>
<dbReference type="KEGG" id="mpp:MICPUCDRAFT_16052"/>
<keyword evidence="5 6" id="KW-0206">Cytoskeleton</keyword>
<evidence type="ECO:0000256" key="1">
    <source>
        <dbReference type="ARBA" id="ARBA00004245"/>
    </source>
</evidence>
<dbReference type="GeneID" id="9683548"/>
<evidence type="ECO:0000256" key="2">
    <source>
        <dbReference type="ARBA" id="ARBA00010058"/>
    </source>
</evidence>
<dbReference type="CDD" id="cd00148">
    <property type="entry name" value="PROF"/>
    <property type="match status" value="1"/>
</dbReference>
<evidence type="ECO:0000256" key="7">
    <source>
        <dbReference type="RuleBase" id="RU003909"/>
    </source>
</evidence>
<dbReference type="Proteomes" id="UP000001876">
    <property type="component" value="Unassembled WGS sequence"/>
</dbReference>
<dbReference type="Gene3D" id="3.30.450.30">
    <property type="entry name" value="Dynein light chain 2a, cytoplasmic"/>
    <property type="match status" value="1"/>
</dbReference>
<keyword evidence="4 7" id="KW-0009">Actin-binding</keyword>
<keyword evidence="9" id="KW-1185">Reference proteome</keyword>
<dbReference type="SMART" id="SM00392">
    <property type="entry name" value="PROF"/>
    <property type="match status" value="1"/>
</dbReference>
<dbReference type="GO" id="GO:0005938">
    <property type="term" value="C:cell cortex"/>
    <property type="evidence" value="ECO:0007669"/>
    <property type="project" value="TreeGrafter"/>
</dbReference>
<dbReference type="PANTHER" id="PTHR11604:SF0">
    <property type="entry name" value="PROFILIN"/>
    <property type="match status" value="1"/>
</dbReference>
<comment type="similarity">
    <text evidence="2 7">Belongs to the profilin family.</text>
</comment>
<comment type="subcellular location">
    <subcellularLocation>
        <location evidence="1">Cytoplasm</location>
        <location evidence="1">Cytoskeleton</location>
    </subcellularLocation>
</comment>
<dbReference type="EMBL" id="GG663738">
    <property type="protein sequence ID" value="EEH58061.1"/>
    <property type="molecule type" value="Genomic_DNA"/>
</dbReference>
<reference evidence="8 9" key="1">
    <citation type="journal article" date="2009" name="Science">
        <title>Green evolution and dynamic adaptations revealed by genomes of the marine picoeukaryotes Micromonas.</title>
        <authorList>
            <person name="Worden A.Z."/>
            <person name="Lee J.H."/>
            <person name="Mock T."/>
            <person name="Rouze P."/>
            <person name="Simmons M.P."/>
            <person name="Aerts A.L."/>
            <person name="Allen A.E."/>
            <person name="Cuvelier M.L."/>
            <person name="Derelle E."/>
            <person name="Everett M.V."/>
            <person name="Foulon E."/>
            <person name="Grimwood J."/>
            <person name="Gundlach H."/>
            <person name="Henrissat B."/>
            <person name="Napoli C."/>
            <person name="McDonald S.M."/>
            <person name="Parker M.S."/>
            <person name="Rombauts S."/>
            <person name="Salamov A."/>
            <person name="Von Dassow P."/>
            <person name="Badger J.H."/>
            <person name="Coutinho P.M."/>
            <person name="Demir E."/>
            <person name="Dubchak I."/>
            <person name="Gentemann C."/>
            <person name="Eikrem W."/>
            <person name="Gready J.E."/>
            <person name="John U."/>
            <person name="Lanier W."/>
            <person name="Lindquist E.A."/>
            <person name="Lucas S."/>
            <person name="Mayer K.F."/>
            <person name="Moreau H."/>
            <person name="Not F."/>
            <person name="Otillar R."/>
            <person name="Panaud O."/>
            <person name="Pangilinan J."/>
            <person name="Paulsen I."/>
            <person name="Piegu B."/>
            <person name="Poliakov A."/>
            <person name="Robbens S."/>
            <person name="Schmutz J."/>
            <person name="Toulza E."/>
            <person name="Wyss T."/>
            <person name="Zelensky A."/>
            <person name="Zhou K."/>
            <person name="Armbrust E.V."/>
            <person name="Bhattacharya D."/>
            <person name="Goodenough U.W."/>
            <person name="Van de Peer Y."/>
            <person name="Grigoriev I.V."/>
        </authorList>
    </citation>
    <scope>NUCLEOTIDE SEQUENCE [LARGE SCALE GENOMIC DNA]</scope>
    <source>
        <strain evidence="8 9">CCMP1545</strain>
    </source>
</reference>
<dbReference type="Pfam" id="PF00235">
    <property type="entry name" value="Profilin"/>
    <property type="match status" value="1"/>
</dbReference>
<dbReference type="PANTHER" id="PTHR11604">
    <property type="entry name" value="PROFILIN"/>
    <property type="match status" value="1"/>
</dbReference>
<dbReference type="RefSeq" id="XP_003058110.1">
    <property type="nucleotide sequence ID" value="XM_003058064.1"/>
</dbReference>
<name>C1MQD5_MICPC</name>
<dbReference type="GO" id="GO:0003785">
    <property type="term" value="F:actin monomer binding"/>
    <property type="evidence" value="ECO:0007669"/>
    <property type="project" value="TreeGrafter"/>
</dbReference>
<dbReference type="OMA" id="YICLYAE"/>
<comment type="subunit">
    <text evidence="6">Occurs in many kinds of cells as a complex with monomeric actin in a 1:1 ratio.</text>
</comment>
<dbReference type="OrthoDB" id="421374at2759"/>
<protein>
    <recommendedName>
        <fullName evidence="7">Profilin</fullName>
    </recommendedName>
</protein>
<comment type="function">
    <text evidence="6">Binds to actin and affects the structure of the cytoskeleton. At high concentrations, profilin prevents the polymerization of actin, whereas it enhances it at low concentrations.</text>
</comment>
<dbReference type="SUPFAM" id="SSF55770">
    <property type="entry name" value="Profilin (actin-binding protein)"/>
    <property type="match status" value="1"/>
</dbReference>
<evidence type="ECO:0000313" key="9">
    <source>
        <dbReference type="Proteomes" id="UP000001876"/>
    </source>
</evidence>
<evidence type="ECO:0000256" key="6">
    <source>
        <dbReference type="RuleBase" id="RU003908"/>
    </source>
</evidence>
<evidence type="ECO:0000256" key="4">
    <source>
        <dbReference type="ARBA" id="ARBA00023203"/>
    </source>
</evidence>
<evidence type="ECO:0000256" key="3">
    <source>
        <dbReference type="ARBA" id="ARBA00022490"/>
    </source>
</evidence>
<keyword evidence="3" id="KW-0963">Cytoplasm</keyword>
<dbReference type="PRINTS" id="PR00392">
    <property type="entry name" value="PROFILIN"/>
</dbReference>
<organism evidence="9">
    <name type="scientific">Micromonas pusilla (strain CCMP1545)</name>
    <name type="common">Picoplanktonic green alga</name>
    <dbReference type="NCBI Taxonomy" id="564608"/>
    <lineage>
        <taxon>Eukaryota</taxon>
        <taxon>Viridiplantae</taxon>
        <taxon>Chlorophyta</taxon>
        <taxon>Mamiellophyceae</taxon>
        <taxon>Mamiellales</taxon>
        <taxon>Mamiellaceae</taxon>
        <taxon>Micromonas</taxon>
    </lineage>
</organism>
<gene>
    <name evidence="8" type="primary">PRO</name>
    <name evidence="8" type="ORF">MICPUCDRAFT_16052</name>
</gene>
<dbReference type="PRINTS" id="PR01640">
    <property type="entry name" value="PROFILINPLNT"/>
</dbReference>
<dbReference type="InterPro" id="IPR005455">
    <property type="entry name" value="PFN_euk"/>
</dbReference>
<evidence type="ECO:0000256" key="5">
    <source>
        <dbReference type="ARBA" id="ARBA00023212"/>
    </source>
</evidence>
<dbReference type="eggNOG" id="KOG1755">
    <property type="taxonomic scope" value="Eukaryota"/>
</dbReference>
<dbReference type="InterPro" id="IPR048278">
    <property type="entry name" value="PFN"/>
</dbReference>
<accession>C1MQD5</accession>
<dbReference type="STRING" id="564608.C1MQD5"/>
<evidence type="ECO:0000313" key="8">
    <source>
        <dbReference type="EMBL" id="EEH58061.1"/>
    </source>
</evidence>
<dbReference type="FunFam" id="3.30.450.30:FF:000001">
    <property type="entry name" value="Profilin"/>
    <property type="match status" value="1"/>
</dbReference>
<dbReference type="AlphaFoldDB" id="C1MQD5"/>
<proteinExistence type="inferred from homology"/>
<sequence length="127" mass="13179">MSWQSYVDDHLLGTGHVTQGAICGTDGSMWAASAGFDVRAPPEVSKIVAGMDDPSALQAGGVYVGGQKYMFISSDDRNVVGKKGSNGLFVCKAATCVVVGTHDENIQGGNCNTCVGNLADYLQNNGM</sequence>
<dbReference type="GO" id="GO:0005856">
    <property type="term" value="C:cytoskeleton"/>
    <property type="evidence" value="ECO:0007669"/>
    <property type="project" value="UniProtKB-SubCell"/>
</dbReference>
<dbReference type="PROSITE" id="PS00414">
    <property type="entry name" value="PROFILIN"/>
    <property type="match status" value="1"/>
</dbReference>
<dbReference type="InterPro" id="IPR036140">
    <property type="entry name" value="PFN_sf"/>
</dbReference>